<keyword evidence="2" id="KW-1185">Reference proteome</keyword>
<dbReference type="AlphaFoldDB" id="W6QNZ9"/>
<organism evidence="1 2">
    <name type="scientific">Penicillium roqueforti (strain FM164)</name>
    <dbReference type="NCBI Taxonomy" id="1365484"/>
    <lineage>
        <taxon>Eukaryota</taxon>
        <taxon>Fungi</taxon>
        <taxon>Dikarya</taxon>
        <taxon>Ascomycota</taxon>
        <taxon>Pezizomycotina</taxon>
        <taxon>Eurotiomycetes</taxon>
        <taxon>Eurotiomycetidae</taxon>
        <taxon>Eurotiales</taxon>
        <taxon>Aspergillaceae</taxon>
        <taxon>Penicillium</taxon>
    </lineage>
</organism>
<accession>W6QNZ9</accession>
<reference evidence="1" key="1">
    <citation type="journal article" date="2014" name="Nat. Commun.">
        <title>Multiple recent horizontal transfers of a large genomic region in cheese making fungi.</title>
        <authorList>
            <person name="Cheeseman K."/>
            <person name="Ropars J."/>
            <person name="Renault P."/>
            <person name="Dupont J."/>
            <person name="Gouzy J."/>
            <person name="Branca A."/>
            <person name="Abraham A.L."/>
            <person name="Ceppi M."/>
            <person name="Conseiller E."/>
            <person name="Debuchy R."/>
            <person name="Malagnac F."/>
            <person name="Goarin A."/>
            <person name="Silar P."/>
            <person name="Lacoste S."/>
            <person name="Sallet E."/>
            <person name="Bensimon A."/>
            <person name="Giraud T."/>
            <person name="Brygoo Y."/>
        </authorList>
    </citation>
    <scope>NUCLEOTIDE SEQUENCE [LARGE SCALE GENOMIC DNA]</scope>
    <source>
        <strain evidence="1">FM164</strain>
    </source>
</reference>
<evidence type="ECO:0000313" key="2">
    <source>
        <dbReference type="Proteomes" id="UP000030686"/>
    </source>
</evidence>
<dbReference type="STRING" id="1365484.W6QNZ9"/>
<gene>
    <name evidence="1" type="ORF">PROQFM164_S09g000061</name>
</gene>
<name>W6QNZ9_PENRF</name>
<dbReference type="Proteomes" id="UP000030686">
    <property type="component" value="Unassembled WGS sequence"/>
</dbReference>
<dbReference type="OrthoDB" id="4062651at2759"/>
<proteinExistence type="predicted"/>
<protein>
    <submittedName>
        <fullName evidence="1">Uncharacterized protein</fullName>
    </submittedName>
</protein>
<dbReference type="EMBL" id="HG792023">
    <property type="protein sequence ID" value="CDM38145.1"/>
    <property type="molecule type" value="Genomic_DNA"/>
</dbReference>
<sequence length="52" mass="6154">MIRPEDRFYSGGVIWQTGGRLRQVALEKGQYCFQWQRPPQSRLLKKAKDCVQ</sequence>
<evidence type="ECO:0000313" key="1">
    <source>
        <dbReference type="EMBL" id="CDM38145.1"/>
    </source>
</evidence>